<organism evidence="4 5">
    <name type="scientific">Halalkalibacter hemicellulosilyticusJCM 9152</name>
    <dbReference type="NCBI Taxonomy" id="1236971"/>
    <lineage>
        <taxon>Bacteria</taxon>
        <taxon>Bacillati</taxon>
        <taxon>Bacillota</taxon>
        <taxon>Bacilli</taxon>
        <taxon>Bacillales</taxon>
        <taxon>Bacillaceae</taxon>
        <taxon>Halalkalibacter</taxon>
    </lineage>
</organism>
<feature type="domain" description="Transposase IS204/IS1001/IS1096/IS1165 zinc-finger" evidence="3">
    <location>
        <begin position="36"/>
        <end position="79"/>
    </location>
</feature>
<gene>
    <name evidence="4" type="ORF">JCM9152_2676</name>
</gene>
<evidence type="ECO:0000259" key="1">
    <source>
        <dbReference type="Pfam" id="PF01610"/>
    </source>
</evidence>
<dbReference type="PANTHER" id="PTHR33498:SF1">
    <property type="entry name" value="TRANSPOSASE FOR INSERTION SEQUENCE ELEMENT IS1557"/>
    <property type="match status" value="1"/>
</dbReference>
<dbReference type="Pfam" id="PF01610">
    <property type="entry name" value="DDE_Tnp_ISL3"/>
    <property type="match status" value="1"/>
</dbReference>
<proteinExistence type="predicted"/>
<dbReference type="Proteomes" id="UP000018895">
    <property type="component" value="Unassembled WGS sequence"/>
</dbReference>
<dbReference type="InterPro" id="IPR029261">
    <property type="entry name" value="Transposase_Znf"/>
</dbReference>
<dbReference type="NCBIfam" id="NF033550">
    <property type="entry name" value="transpos_ISL3"/>
    <property type="match status" value="1"/>
</dbReference>
<protein>
    <submittedName>
        <fullName evidence="4">Mobile element protein</fullName>
    </submittedName>
</protein>
<keyword evidence="5" id="KW-1185">Reference proteome</keyword>
<accession>W4QGK6</accession>
<feature type="domain" description="Transposase IS204/IS1001/IS1096/IS1165 DDE" evidence="1">
    <location>
        <begin position="150"/>
        <end position="390"/>
    </location>
</feature>
<dbReference type="AlphaFoldDB" id="W4QGK6"/>
<sequence>MHHNTIIPGLEGVIITNSEVVEGIWKLSVEVPKCRQKCPCCGNRTNRVHDYRIQKIKHLKVFERMTIMYYRRRRYSCKCGKRFSEKTSFIERYQRHSVEWNQAVALRVVKGKTFKETAEIFGTSSSTIMRRFDTMAAPQLKEVRELPPVIAIDEYKGDTSEGKFQVIIADPVNRQPLDILPNRKMETVKNYLHKKGGKVEVVVMDMSNSFKSAVTKALGKPVIVADRFHYCRYIYWALERVRRSVQNEFDDYNRKKCKRMKHVFYKKKENLSEVQRWYLDRYLSMSDELCEAYDLKELFCEWLEKAKEIGSSNISYVKETLYEFYRKVEASNIDAFKSAIQTFRNWQPEIFNSFAFGYTNGFIEGLNNQTKVFKRNAFGFKRYDRFRMRILLHHQWKHIPAHIG</sequence>
<dbReference type="InterPro" id="IPR002560">
    <property type="entry name" value="Transposase_DDE"/>
</dbReference>
<evidence type="ECO:0000259" key="2">
    <source>
        <dbReference type="Pfam" id="PF13542"/>
    </source>
</evidence>
<dbReference type="InterPro" id="IPR047951">
    <property type="entry name" value="Transpos_ISL3"/>
</dbReference>
<evidence type="ECO:0000313" key="5">
    <source>
        <dbReference type="Proteomes" id="UP000018895"/>
    </source>
</evidence>
<dbReference type="Pfam" id="PF14690">
    <property type="entry name" value="Zn_ribbon_ISL3"/>
    <property type="match status" value="1"/>
</dbReference>
<dbReference type="EMBL" id="BAUU01000017">
    <property type="protein sequence ID" value="GAE31221.1"/>
    <property type="molecule type" value="Genomic_DNA"/>
</dbReference>
<dbReference type="Pfam" id="PF13542">
    <property type="entry name" value="HTH_Tnp_ISL3"/>
    <property type="match status" value="1"/>
</dbReference>
<comment type="caution">
    <text evidence="4">The sequence shown here is derived from an EMBL/GenBank/DDBJ whole genome shotgun (WGS) entry which is preliminary data.</text>
</comment>
<feature type="domain" description="Transposase IS204/IS1001/IS1096/IS1165 helix-turn-helix" evidence="2">
    <location>
        <begin position="85"/>
        <end position="133"/>
    </location>
</feature>
<dbReference type="STRING" id="1236971.JCM9152_2676"/>
<evidence type="ECO:0000313" key="4">
    <source>
        <dbReference type="EMBL" id="GAE31221.1"/>
    </source>
</evidence>
<reference evidence="4" key="1">
    <citation type="journal article" date="2014" name="Genome Announc.">
        <title>Draft Genome Sequences of Three Alkaliphilic Bacillus Strains, Bacillus wakoensis JCM 9140T, Bacillus akibai JCM 9157T, and Bacillus hemicellulosilyticus JCM 9152T.</title>
        <authorList>
            <person name="Yuki M."/>
            <person name="Oshima K."/>
            <person name="Suda W."/>
            <person name="Oshida Y."/>
            <person name="Kitamura K."/>
            <person name="Iida T."/>
            <person name="Hattori M."/>
            <person name="Ohkuma M."/>
        </authorList>
    </citation>
    <scope>NUCLEOTIDE SEQUENCE [LARGE SCALE GENOMIC DNA]</scope>
    <source>
        <strain evidence="4">JCM 9152</strain>
    </source>
</reference>
<evidence type="ECO:0000259" key="3">
    <source>
        <dbReference type="Pfam" id="PF14690"/>
    </source>
</evidence>
<dbReference type="PANTHER" id="PTHR33498">
    <property type="entry name" value="TRANSPOSASE FOR INSERTION SEQUENCE ELEMENT IS1557"/>
    <property type="match status" value="1"/>
</dbReference>
<name>W4QGK6_9BACI</name>
<dbReference type="InterPro" id="IPR032877">
    <property type="entry name" value="Transposase_HTH"/>
</dbReference>